<reference evidence="1 2" key="1">
    <citation type="journal article" date="2019" name="Sci. Rep.">
        <title>Orb-weaving spider Araneus ventricosus genome elucidates the spidroin gene catalogue.</title>
        <authorList>
            <person name="Kono N."/>
            <person name="Nakamura H."/>
            <person name="Ohtoshi R."/>
            <person name="Moran D.A.P."/>
            <person name="Shinohara A."/>
            <person name="Yoshida Y."/>
            <person name="Fujiwara M."/>
            <person name="Mori M."/>
            <person name="Tomita M."/>
            <person name="Arakawa K."/>
        </authorList>
    </citation>
    <scope>NUCLEOTIDE SEQUENCE [LARGE SCALE GENOMIC DNA]</scope>
</reference>
<proteinExistence type="predicted"/>
<protein>
    <submittedName>
        <fullName evidence="1">Uncharacterized protein</fullName>
    </submittedName>
</protein>
<dbReference type="Proteomes" id="UP000499080">
    <property type="component" value="Unassembled WGS sequence"/>
</dbReference>
<evidence type="ECO:0000313" key="2">
    <source>
        <dbReference type="Proteomes" id="UP000499080"/>
    </source>
</evidence>
<organism evidence="1 2">
    <name type="scientific">Araneus ventricosus</name>
    <name type="common">Orbweaver spider</name>
    <name type="synonym">Epeira ventricosa</name>
    <dbReference type="NCBI Taxonomy" id="182803"/>
    <lineage>
        <taxon>Eukaryota</taxon>
        <taxon>Metazoa</taxon>
        <taxon>Ecdysozoa</taxon>
        <taxon>Arthropoda</taxon>
        <taxon>Chelicerata</taxon>
        <taxon>Arachnida</taxon>
        <taxon>Araneae</taxon>
        <taxon>Araneomorphae</taxon>
        <taxon>Entelegynae</taxon>
        <taxon>Araneoidea</taxon>
        <taxon>Araneidae</taxon>
        <taxon>Araneus</taxon>
    </lineage>
</organism>
<feature type="non-terminal residue" evidence="1">
    <location>
        <position position="1"/>
    </location>
</feature>
<name>A0A4Y2AJL4_ARAVE</name>
<dbReference type="EMBL" id="BGPR01156575">
    <property type="protein sequence ID" value="GBL79469.1"/>
    <property type="molecule type" value="Genomic_DNA"/>
</dbReference>
<gene>
    <name evidence="1" type="ORF">AVEN_253417_1</name>
</gene>
<sequence>INFWGHSGLAIRSQFRDWRAPGSKPDSIEDSQYMCTLNHSQGANVLPLVWCGSFERGLTAQMSSSSSDHGSK</sequence>
<evidence type="ECO:0000313" key="1">
    <source>
        <dbReference type="EMBL" id="GBL79469.1"/>
    </source>
</evidence>
<comment type="caution">
    <text evidence="1">The sequence shown here is derived from an EMBL/GenBank/DDBJ whole genome shotgun (WGS) entry which is preliminary data.</text>
</comment>
<dbReference type="AlphaFoldDB" id="A0A4Y2AJL4"/>
<keyword evidence="2" id="KW-1185">Reference proteome</keyword>
<accession>A0A4Y2AJL4</accession>